<evidence type="ECO:0000256" key="1">
    <source>
        <dbReference type="SAM" id="MobiDB-lite"/>
    </source>
</evidence>
<organism evidence="2 3">
    <name type="scientific">Rhizophagus irregularis (strain DAOM 181602 / DAOM 197198 / MUCL 43194)</name>
    <name type="common">Arbuscular mycorrhizal fungus</name>
    <name type="synonym">Glomus intraradices</name>
    <dbReference type="NCBI Taxonomy" id="747089"/>
    <lineage>
        <taxon>Eukaryota</taxon>
        <taxon>Fungi</taxon>
        <taxon>Fungi incertae sedis</taxon>
        <taxon>Mucoromycota</taxon>
        <taxon>Glomeromycotina</taxon>
        <taxon>Glomeromycetes</taxon>
        <taxon>Glomerales</taxon>
        <taxon>Glomeraceae</taxon>
        <taxon>Rhizophagus</taxon>
    </lineage>
</organism>
<gene>
    <name evidence="2" type="ORF">GLOIN_2v1766170</name>
</gene>
<comment type="caution">
    <text evidence="2">The sequence shown here is derived from an EMBL/GenBank/DDBJ whole genome shotgun (WGS) entry which is preliminary data.</text>
</comment>
<keyword evidence="3" id="KW-1185">Reference proteome</keyword>
<dbReference type="VEuPathDB" id="FungiDB:RhiirFUN_020733"/>
<dbReference type="Proteomes" id="UP000018888">
    <property type="component" value="Unassembled WGS sequence"/>
</dbReference>
<dbReference type="AlphaFoldDB" id="A0A2P4QMI3"/>
<proteinExistence type="predicted"/>
<evidence type="ECO:0000313" key="2">
    <source>
        <dbReference type="EMBL" id="POG78852.1"/>
    </source>
</evidence>
<dbReference type="EMBL" id="AUPC02000029">
    <property type="protein sequence ID" value="POG78852.1"/>
    <property type="molecule type" value="Genomic_DNA"/>
</dbReference>
<sequence>MPPKKTKKTAKSDLQKTSQKRKYVKDESEESLPAPKLSPAASNLRHLSHIFSQSSNFTEAFHNLEALKLVKSKTNHFDLPSSASKFYPDNLKLLKITFVGALAEKDVIPEVPVTQIQAIFQKLDKYLLPTIDSETLGNHKFDVTTHTDITSEKVQTFVTKLHDVVINGAQQIGMDETFTDTLIDDLLHKYNDRSYRAFLKSRNHLISKIYIKGSGIVISDPKFVIQKKGKLSLLVVEDKHLKNITSATDYGESQIAAEMLACGSENLRYLGKDTHTDQIILAMRVISTYVTFYKTVIKAEYWKELDSGLPKKEEVEIQRWPAKNGLRAGFDFAEPTDRQTVFEILAKIRESLLVESNDEVQTEAVTAGVSGSNK</sequence>
<accession>A0A2P4QMI3</accession>
<reference evidence="2 3" key="1">
    <citation type="journal article" date="2013" name="Proc. Natl. Acad. Sci. U.S.A.">
        <title>Genome of an arbuscular mycorrhizal fungus provides insight into the oldest plant symbiosis.</title>
        <authorList>
            <person name="Tisserant E."/>
            <person name="Malbreil M."/>
            <person name="Kuo A."/>
            <person name="Kohler A."/>
            <person name="Symeonidi A."/>
            <person name="Balestrini R."/>
            <person name="Charron P."/>
            <person name="Duensing N."/>
            <person name="Frei Dit Frey N."/>
            <person name="Gianinazzi-Pearson V."/>
            <person name="Gilbert L.B."/>
            <person name="Handa Y."/>
            <person name="Herr J.R."/>
            <person name="Hijri M."/>
            <person name="Koul R."/>
            <person name="Kawaguchi M."/>
            <person name="Krajinski F."/>
            <person name="Lammers P.J."/>
            <person name="Masclaux F.G."/>
            <person name="Murat C."/>
            <person name="Morin E."/>
            <person name="Ndikumana S."/>
            <person name="Pagni M."/>
            <person name="Petitpierre D."/>
            <person name="Requena N."/>
            <person name="Rosikiewicz P."/>
            <person name="Riley R."/>
            <person name="Saito K."/>
            <person name="San Clemente H."/>
            <person name="Shapiro H."/>
            <person name="van Tuinen D."/>
            <person name="Becard G."/>
            <person name="Bonfante P."/>
            <person name="Paszkowski U."/>
            <person name="Shachar-Hill Y.Y."/>
            <person name="Tuskan G.A."/>
            <person name="Young P.W."/>
            <person name="Sanders I.R."/>
            <person name="Henrissat B."/>
            <person name="Rensing S.A."/>
            <person name="Grigoriev I.V."/>
            <person name="Corradi N."/>
            <person name="Roux C."/>
            <person name="Martin F."/>
        </authorList>
    </citation>
    <scope>NUCLEOTIDE SEQUENCE [LARGE SCALE GENOMIC DNA]</scope>
    <source>
        <strain evidence="2 3">DAOM 197198</strain>
    </source>
</reference>
<name>A0A2P4QMI3_RHIID</name>
<protein>
    <submittedName>
        <fullName evidence="2">Uncharacterized protein</fullName>
    </submittedName>
</protein>
<reference evidence="2 3" key="2">
    <citation type="journal article" date="2018" name="New Phytol.">
        <title>High intraspecific genome diversity in the model arbuscular mycorrhizal symbiont Rhizophagus irregularis.</title>
        <authorList>
            <person name="Chen E.C.H."/>
            <person name="Morin E."/>
            <person name="Beaudet D."/>
            <person name="Noel J."/>
            <person name="Yildirir G."/>
            <person name="Ndikumana S."/>
            <person name="Charron P."/>
            <person name="St-Onge C."/>
            <person name="Giorgi J."/>
            <person name="Kruger M."/>
            <person name="Marton T."/>
            <person name="Ropars J."/>
            <person name="Grigoriev I.V."/>
            <person name="Hainaut M."/>
            <person name="Henrissat B."/>
            <person name="Roux C."/>
            <person name="Martin F."/>
            <person name="Corradi N."/>
        </authorList>
    </citation>
    <scope>NUCLEOTIDE SEQUENCE [LARGE SCALE GENOMIC DNA]</scope>
    <source>
        <strain evidence="2 3">DAOM 197198</strain>
    </source>
</reference>
<feature type="region of interest" description="Disordered" evidence="1">
    <location>
        <begin position="1"/>
        <end position="38"/>
    </location>
</feature>
<evidence type="ECO:0000313" key="3">
    <source>
        <dbReference type="Proteomes" id="UP000018888"/>
    </source>
</evidence>